<feature type="domain" description="Helicase HerA central" evidence="1">
    <location>
        <begin position="151"/>
        <end position="377"/>
    </location>
</feature>
<dbReference type="RefSeq" id="WP_103896534.1">
    <property type="nucleotide sequence ID" value="NZ_FNUK01000023.1"/>
</dbReference>
<dbReference type="PANTHER" id="PTHR42957:SF2">
    <property type="entry name" value="HELICASE HERA CENTRAL DOMAIN-CONTAINING PROTEIN"/>
    <property type="match status" value="1"/>
</dbReference>
<dbReference type="Proteomes" id="UP000242850">
    <property type="component" value="Unassembled WGS sequence"/>
</dbReference>
<dbReference type="AlphaFoldDB" id="A0A1H5WY73"/>
<dbReference type="InterPro" id="IPR027417">
    <property type="entry name" value="P-loop_NTPase"/>
</dbReference>
<organism evidence="2 3">
    <name type="scientific">Caloramator fervidus</name>
    <dbReference type="NCBI Taxonomy" id="29344"/>
    <lineage>
        <taxon>Bacteria</taxon>
        <taxon>Bacillati</taxon>
        <taxon>Bacillota</taxon>
        <taxon>Clostridia</taxon>
        <taxon>Eubacteriales</taxon>
        <taxon>Clostridiaceae</taxon>
        <taxon>Caloramator</taxon>
    </lineage>
</organism>
<dbReference type="InterPro" id="IPR008571">
    <property type="entry name" value="HerA-like"/>
</dbReference>
<dbReference type="SUPFAM" id="SSF52540">
    <property type="entry name" value="P-loop containing nucleoside triphosphate hydrolases"/>
    <property type="match status" value="1"/>
</dbReference>
<protein>
    <recommendedName>
        <fullName evidence="1">Helicase HerA central domain-containing protein</fullName>
    </recommendedName>
</protein>
<proteinExistence type="predicted"/>
<dbReference type="Pfam" id="PF01935">
    <property type="entry name" value="DUF87"/>
    <property type="match status" value="1"/>
</dbReference>
<gene>
    <name evidence="2" type="ORF">SAMN05660865_01612</name>
</gene>
<evidence type="ECO:0000259" key="1">
    <source>
        <dbReference type="Pfam" id="PF01935"/>
    </source>
</evidence>
<name>A0A1H5WY73_9CLOT</name>
<dbReference type="InterPro" id="IPR002789">
    <property type="entry name" value="HerA_central"/>
</dbReference>
<dbReference type="EMBL" id="FNUK01000023">
    <property type="protein sequence ID" value="SEG04243.1"/>
    <property type="molecule type" value="Genomic_DNA"/>
</dbReference>
<dbReference type="Gene3D" id="3.40.50.300">
    <property type="entry name" value="P-loop containing nucleotide triphosphate hydrolases"/>
    <property type="match status" value="2"/>
</dbReference>
<accession>A0A1H5WY73</accession>
<evidence type="ECO:0000313" key="2">
    <source>
        <dbReference type="EMBL" id="SEG04243.1"/>
    </source>
</evidence>
<reference evidence="3" key="1">
    <citation type="submission" date="2016-10" db="EMBL/GenBank/DDBJ databases">
        <authorList>
            <person name="Varghese N."/>
            <person name="Submissions S."/>
        </authorList>
    </citation>
    <scope>NUCLEOTIDE SEQUENCE [LARGE SCALE GENOMIC DNA]</scope>
    <source>
        <strain evidence="3">DSM 5463</strain>
    </source>
</reference>
<dbReference type="PANTHER" id="PTHR42957">
    <property type="entry name" value="HELICASE MJ1565-RELATED"/>
    <property type="match status" value="1"/>
</dbReference>
<keyword evidence="3" id="KW-1185">Reference proteome</keyword>
<sequence length="615" mass="69783">MQVVGITNQQEVYVVSKDVPFKINQILIIEDNLQGILRGEVIETTSYNKFIPLNINGDMVDNNILNSLKNLGYEIDENTIYIAKVRLVHEAKYPVTTGSIVRFPKFDEVKDLLLKCKRDEGLVLGVIKSTEELLDTLDEELYDKFCILEDGKIIKQNGVPFIFDIKSMNQYPHIGIFGGSGSGKSFGMRVILEEIMKKNIPTVVLDPHYEMDFSKNSGVDSKYSFDFSGKFLCLQIGKDVGVKFENLTTRDLINLISAAAAGTMTESMANVVETLHEYKDTYFSFERRLSLLKEGFDIGNEAKINKLLEDAKNKGDDDNVRHYEDMLEVFREYKRSVAPQSLSGVLWRLQRLFRDGLFTSDISKVENGLLSGKTVVIQGPMKILNVFATYLISTLYYKRREYRDAKQRGEAQEFFPPFILAFDESHNFAPKGYETPSKAIIKEIAQEGRKYGVFLILATQRPALLDETVTAQLNTKIIFRTVRASDINTIKEETDLTSEEARRLPYLTSGDAFVSSAIMGRTIPIRFRMAITTTIHGENPFDELYDAQHKFYEDVYNKIKKHLPVAPTDLASLLAKIGTDVAPNVDVLKDILEKLVEKGYIQVKSSPFGDFYMDV</sequence>
<dbReference type="OrthoDB" id="9806951at2"/>
<evidence type="ECO:0000313" key="3">
    <source>
        <dbReference type="Proteomes" id="UP000242850"/>
    </source>
</evidence>